<accession>A0A2G5EX65</accession>
<protein>
    <submittedName>
        <fullName evidence="2">Uncharacterized protein</fullName>
    </submittedName>
</protein>
<sequence length="76" mass="7856">MSALNHRKRKPSPSDPSSEPPKNDDSTKLGCAGVGTSETAAAAHGTTSATTFGKCPCLDAKLLCANSMQRASTFMI</sequence>
<feature type="compositionally biased region" description="Basic residues" evidence="1">
    <location>
        <begin position="1"/>
        <end position="11"/>
    </location>
</feature>
<keyword evidence="3" id="KW-1185">Reference proteome</keyword>
<dbReference type="InParanoid" id="A0A2G5EX65"/>
<feature type="region of interest" description="Disordered" evidence="1">
    <location>
        <begin position="1"/>
        <end position="32"/>
    </location>
</feature>
<organism evidence="2 3">
    <name type="scientific">Aquilegia coerulea</name>
    <name type="common">Rocky mountain columbine</name>
    <dbReference type="NCBI Taxonomy" id="218851"/>
    <lineage>
        <taxon>Eukaryota</taxon>
        <taxon>Viridiplantae</taxon>
        <taxon>Streptophyta</taxon>
        <taxon>Embryophyta</taxon>
        <taxon>Tracheophyta</taxon>
        <taxon>Spermatophyta</taxon>
        <taxon>Magnoliopsida</taxon>
        <taxon>Ranunculales</taxon>
        <taxon>Ranunculaceae</taxon>
        <taxon>Thalictroideae</taxon>
        <taxon>Aquilegia</taxon>
    </lineage>
</organism>
<evidence type="ECO:0000313" key="3">
    <source>
        <dbReference type="Proteomes" id="UP000230069"/>
    </source>
</evidence>
<name>A0A2G5EX65_AQUCA</name>
<dbReference type="AlphaFoldDB" id="A0A2G5EX65"/>
<evidence type="ECO:0000256" key="1">
    <source>
        <dbReference type="SAM" id="MobiDB-lite"/>
    </source>
</evidence>
<proteinExistence type="predicted"/>
<reference evidence="2 3" key="1">
    <citation type="submission" date="2017-09" db="EMBL/GenBank/DDBJ databases">
        <title>WGS assembly of Aquilegia coerulea Goldsmith.</title>
        <authorList>
            <person name="Hodges S."/>
            <person name="Kramer E."/>
            <person name="Nordborg M."/>
            <person name="Tomkins J."/>
            <person name="Borevitz J."/>
            <person name="Derieg N."/>
            <person name="Yan J."/>
            <person name="Mihaltcheva S."/>
            <person name="Hayes R.D."/>
            <person name="Rokhsar D."/>
        </authorList>
    </citation>
    <scope>NUCLEOTIDE SEQUENCE [LARGE SCALE GENOMIC DNA]</scope>
    <source>
        <strain evidence="3">cv. Goldsmith</strain>
    </source>
</reference>
<evidence type="ECO:0000313" key="2">
    <source>
        <dbReference type="EMBL" id="PIA60311.1"/>
    </source>
</evidence>
<dbReference type="EMBL" id="KZ305020">
    <property type="protein sequence ID" value="PIA60311.1"/>
    <property type="molecule type" value="Genomic_DNA"/>
</dbReference>
<gene>
    <name evidence="2" type="ORF">AQUCO_00300071v1</name>
</gene>
<dbReference type="Proteomes" id="UP000230069">
    <property type="component" value="Unassembled WGS sequence"/>
</dbReference>